<comment type="caution">
    <text evidence="3">The sequence shown here is derived from an EMBL/GenBank/DDBJ whole genome shotgun (WGS) entry which is preliminary data.</text>
</comment>
<dbReference type="InterPro" id="IPR045406">
    <property type="entry name" value="DUF6513"/>
</dbReference>
<gene>
    <name evidence="3" type="ORF">A6X21_21165</name>
</gene>
<proteinExistence type="predicted"/>
<accession>A0A1C3EHW4</accession>
<evidence type="ECO:0000313" key="3">
    <source>
        <dbReference type="EMBL" id="ODA32828.1"/>
    </source>
</evidence>
<dbReference type="STRING" id="1841610.A6X21_21165"/>
<dbReference type="Pfam" id="PF20123">
    <property type="entry name" value="DUF6513"/>
    <property type="match status" value="1"/>
</dbReference>
<feature type="region of interest" description="Disordered" evidence="1">
    <location>
        <begin position="459"/>
        <end position="489"/>
    </location>
</feature>
<dbReference type="InterPro" id="IPR025595">
    <property type="entry name" value="PterinBD-DUF4346"/>
</dbReference>
<dbReference type="GO" id="GO:0042558">
    <property type="term" value="P:pteridine-containing compound metabolic process"/>
    <property type="evidence" value="ECO:0007669"/>
    <property type="project" value="InterPro"/>
</dbReference>
<dbReference type="InterPro" id="IPR011005">
    <property type="entry name" value="Dihydropteroate_synth-like_sf"/>
</dbReference>
<dbReference type="PROSITE" id="PS50972">
    <property type="entry name" value="PTERIN_BINDING"/>
    <property type="match status" value="1"/>
</dbReference>
<name>A0A1C3EHW4_9PLAN</name>
<feature type="domain" description="Pterin-binding" evidence="2">
    <location>
        <begin position="102"/>
        <end position="335"/>
    </location>
</feature>
<organism evidence="3 4">
    <name type="scientific">Planctopirus hydrillae</name>
    <dbReference type="NCBI Taxonomy" id="1841610"/>
    <lineage>
        <taxon>Bacteria</taxon>
        <taxon>Pseudomonadati</taxon>
        <taxon>Planctomycetota</taxon>
        <taxon>Planctomycetia</taxon>
        <taxon>Planctomycetales</taxon>
        <taxon>Planctomycetaceae</taxon>
        <taxon>Planctopirus</taxon>
    </lineage>
</organism>
<dbReference type="OrthoDB" id="4029442at2"/>
<dbReference type="InterPro" id="IPR000489">
    <property type="entry name" value="Pterin-binding_dom"/>
</dbReference>
<evidence type="ECO:0000259" key="2">
    <source>
        <dbReference type="PROSITE" id="PS50972"/>
    </source>
</evidence>
<dbReference type="RefSeq" id="WP_068847423.1">
    <property type="nucleotide sequence ID" value="NZ_LYDR01000063.1"/>
</dbReference>
<dbReference type="Proteomes" id="UP000094828">
    <property type="component" value="Unassembled WGS sequence"/>
</dbReference>
<dbReference type="SUPFAM" id="SSF51717">
    <property type="entry name" value="Dihydropteroate synthetase-like"/>
    <property type="match status" value="1"/>
</dbReference>
<evidence type="ECO:0000256" key="1">
    <source>
        <dbReference type="SAM" id="MobiDB-lite"/>
    </source>
</evidence>
<sequence length="489" mass="55490">MEKPRPRLLFITGKLAEHSLRQTLIPLSKKANFDFEICVLGITVAALMTTPWMLRKLKESQFDDRVFDQAIIPGSVEGELNPLHEFLGVPVIRGPKDLFDLPEFFGQDQKTPPDLTKHKIEILAEINHAPRLSLDQILRQAESYRASGADVIDLGCLPGVAWPELETTIQTLHRHGFRLSIDSFSQDEVQRAVGSGVNLVLSANSSNCDWAQSTSAEFVLVPDHPQNLETLVTTREAFLSSGTPFRLDPILEPIGFGFGESISRFRQIRQQFPADQMMMGVGNLTEMTEVDSSGVNFLLAALCTEWRIESILTTEVINWSRSSIREFEIARRLTHCAIEQQRVPKHLGGSLVLLRDPKLKEQGEAGLAHLRQLVTDPNFRIFAERGEIHLFNRDGYWHGNDPYEVYDRMIACVGTLTAEHAFYLGYELCKAKTALTLGKHYQQDQSLRWGFLTEPEISATERRKQERRQQLDRSQDMTLENQRQEGRPA</sequence>
<evidence type="ECO:0000313" key="4">
    <source>
        <dbReference type="Proteomes" id="UP000094828"/>
    </source>
</evidence>
<dbReference type="Pfam" id="PF14251">
    <property type="entry name" value="PterinBD-DUF4346"/>
    <property type="match status" value="1"/>
</dbReference>
<keyword evidence="4" id="KW-1185">Reference proteome</keyword>
<protein>
    <submittedName>
        <fullName evidence="3">Dihydropteroate synthase</fullName>
    </submittedName>
</protein>
<feature type="compositionally biased region" description="Basic and acidic residues" evidence="1">
    <location>
        <begin position="459"/>
        <end position="475"/>
    </location>
</feature>
<reference evidence="3 4" key="1">
    <citation type="submission" date="2016-05" db="EMBL/GenBank/DDBJ databases">
        <title>Genomic and physiological characterization of Planctopirus sp. isolated from fresh water lake.</title>
        <authorList>
            <person name="Subhash Y."/>
            <person name="Ramana C."/>
        </authorList>
    </citation>
    <scope>NUCLEOTIDE SEQUENCE [LARGE SCALE GENOMIC DNA]</scope>
    <source>
        <strain evidence="3 4">JC280</strain>
    </source>
</reference>
<dbReference type="EMBL" id="LYDR01000063">
    <property type="protein sequence ID" value="ODA32828.1"/>
    <property type="molecule type" value="Genomic_DNA"/>
</dbReference>
<dbReference type="AlphaFoldDB" id="A0A1C3EHW4"/>